<dbReference type="AlphaFoldDB" id="A0A6A4NQ35"/>
<comment type="caution">
    <text evidence="2">The sequence shown here is derived from an EMBL/GenBank/DDBJ whole genome shotgun (WGS) entry which is preliminary data.</text>
</comment>
<keyword evidence="1" id="KW-1133">Transmembrane helix</keyword>
<proteinExistence type="predicted"/>
<keyword evidence="3" id="KW-1185">Reference proteome</keyword>
<evidence type="ECO:0000313" key="2">
    <source>
        <dbReference type="EMBL" id="KAE9588698.1"/>
    </source>
</evidence>
<protein>
    <submittedName>
        <fullName evidence="2">Uncharacterized protein</fullName>
    </submittedName>
</protein>
<dbReference type="EMBL" id="WOCE01000022">
    <property type="protein sequence ID" value="KAE9588698.1"/>
    <property type="molecule type" value="Genomic_DNA"/>
</dbReference>
<gene>
    <name evidence="2" type="ORF">Lalb_Chr22g0358101</name>
</gene>
<sequence>MFFLFSLYVMCPLFSDFLVYVYLGILPISFLIRCVYGFLSFKLACLVCYVVVVWVDGLFSSLYV</sequence>
<evidence type="ECO:0000313" key="3">
    <source>
        <dbReference type="Proteomes" id="UP000447434"/>
    </source>
</evidence>
<keyword evidence="1" id="KW-0812">Transmembrane</keyword>
<reference evidence="3" key="1">
    <citation type="journal article" date="2020" name="Nat. Commun.">
        <title>Genome sequence of the cluster root forming white lupin.</title>
        <authorList>
            <person name="Hufnagel B."/>
            <person name="Marques A."/>
            <person name="Soriano A."/>
            <person name="Marques L."/>
            <person name="Divol F."/>
            <person name="Doumas P."/>
            <person name="Sallet E."/>
            <person name="Mancinotti D."/>
            <person name="Carrere S."/>
            <person name="Marande W."/>
            <person name="Arribat S."/>
            <person name="Keller J."/>
            <person name="Huneau C."/>
            <person name="Blein T."/>
            <person name="Aime D."/>
            <person name="Laguerre M."/>
            <person name="Taylor J."/>
            <person name="Schubert V."/>
            <person name="Nelson M."/>
            <person name="Geu-Flores F."/>
            <person name="Crespi M."/>
            <person name="Gallardo-Guerrero K."/>
            <person name="Delaux P.-M."/>
            <person name="Salse J."/>
            <person name="Berges H."/>
            <person name="Guyot R."/>
            <person name="Gouzy J."/>
            <person name="Peret B."/>
        </authorList>
    </citation>
    <scope>NUCLEOTIDE SEQUENCE [LARGE SCALE GENOMIC DNA]</scope>
    <source>
        <strain evidence="3">cv. Amiga</strain>
    </source>
</reference>
<evidence type="ECO:0000256" key="1">
    <source>
        <dbReference type="SAM" id="Phobius"/>
    </source>
</evidence>
<keyword evidence="1" id="KW-0472">Membrane</keyword>
<accession>A0A6A4NQ35</accession>
<organism evidence="2 3">
    <name type="scientific">Lupinus albus</name>
    <name type="common">White lupine</name>
    <name type="synonym">Lupinus termis</name>
    <dbReference type="NCBI Taxonomy" id="3870"/>
    <lineage>
        <taxon>Eukaryota</taxon>
        <taxon>Viridiplantae</taxon>
        <taxon>Streptophyta</taxon>
        <taxon>Embryophyta</taxon>
        <taxon>Tracheophyta</taxon>
        <taxon>Spermatophyta</taxon>
        <taxon>Magnoliopsida</taxon>
        <taxon>eudicotyledons</taxon>
        <taxon>Gunneridae</taxon>
        <taxon>Pentapetalae</taxon>
        <taxon>rosids</taxon>
        <taxon>fabids</taxon>
        <taxon>Fabales</taxon>
        <taxon>Fabaceae</taxon>
        <taxon>Papilionoideae</taxon>
        <taxon>50 kb inversion clade</taxon>
        <taxon>genistoids sensu lato</taxon>
        <taxon>core genistoids</taxon>
        <taxon>Genisteae</taxon>
        <taxon>Lupinus</taxon>
    </lineage>
</organism>
<feature type="transmembrane region" description="Helical" evidence="1">
    <location>
        <begin position="43"/>
        <end position="63"/>
    </location>
</feature>
<dbReference type="Proteomes" id="UP000447434">
    <property type="component" value="Chromosome 22"/>
</dbReference>
<name>A0A6A4NQ35_LUPAL</name>